<keyword evidence="2" id="KW-1185">Reference proteome</keyword>
<reference evidence="2" key="1">
    <citation type="submission" date="2015-02" db="EMBL/GenBank/DDBJ databases">
        <title>Genome sequencing for Strongylocentrotus purpuratus.</title>
        <authorList>
            <person name="Murali S."/>
            <person name="Liu Y."/>
            <person name="Vee V."/>
            <person name="English A."/>
            <person name="Wang M."/>
            <person name="Skinner E."/>
            <person name="Han Y."/>
            <person name="Muzny D.M."/>
            <person name="Worley K.C."/>
            <person name="Gibbs R.A."/>
        </authorList>
    </citation>
    <scope>NUCLEOTIDE SEQUENCE</scope>
</reference>
<dbReference type="GeneID" id="100891193"/>
<dbReference type="EnsemblMetazoa" id="XM_003727312">
    <property type="protein sequence ID" value="XP_003727360"/>
    <property type="gene ID" value="LOC100891193"/>
</dbReference>
<dbReference type="RefSeq" id="XP_003727360.1">
    <property type="nucleotide sequence ID" value="XM_003727312.3"/>
</dbReference>
<name>A0A7M7GHT3_STRPU</name>
<dbReference type="InParanoid" id="A0A7M7GHT3"/>
<evidence type="ECO:0000313" key="2">
    <source>
        <dbReference type="Proteomes" id="UP000007110"/>
    </source>
</evidence>
<accession>A0A7M7GHT3</accession>
<dbReference type="Gene3D" id="3.40.50.300">
    <property type="entry name" value="P-loop containing nucleotide triphosphate hydrolases"/>
    <property type="match status" value="1"/>
</dbReference>
<sequence>MASSQDSKSPSLDQARVMMWCTPRSISSVFCKCMSFVPDIDIFFDTYYFAFEAELNLTTIGKEVDHDADNLSDDDWRKAAGMVCEEDCSGDRIKLDMLKYPSVKSMLDNPEPNKRVIFYKGVSQSIDSKHFRFLPDKSSNYKHSFLLRHPAKVYSSWKKVIYAVLKDVGDGTGKKITKSLQDFDLRRDVPEKYNLTDLLYKELHDLWVHVREDLDPSPVVMESDDLLADPAGMLSKYCKAVGIPYNDSLLSWDANPDITDIWKCAFMPVKDFEFIRIFCHNAFHTSNFLPPPPVPSLDDLPDDVREVVETSMPYYNAMYQTRLLS</sequence>
<dbReference type="PANTHER" id="PTHR48312:SF1">
    <property type="entry name" value="SULFOTRANSFERASE"/>
    <property type="match status" value="1"/>
</dbReference>
<dbReference type="InterPro" id="IPR027417">
    <property type="entry name" value="P-loop_NTPase"/>
</dbReference>
<dbReference type="OMA" id="HESILNW"/>
<dbReference type="PANTHER" id="PTHR48312">
    <property type="match status" value="1"/>
</dbReference>
<organism evidence="1 2">
    <name type="scientific">Strongylocentrotus purpuratus</name>
    <name type="common">Purple sea urchin</name>
    <dbReference type="NCBI Taxonomy" id="7668"/>
    <lineage>
        <taxon>Eukaryota</taxon>
        <taxon>Metazoa</taxon>
        <taxon>Echinodermata</taxon>
        <taxon>Eleutherozoa</taxon>
        <taxon>Echinozoa</taxon>
        <taxon>Echinoidea</taxon>
        <taxon>Euechinoidea</taxon>
        <taxon>Echinacea</taxon>
        <taxon>Camarodonta</taxon>
        <taxon>Echinidea</taxon>
        <taxon>Strongylocentrotidae</taxon>
        <taxon>Strongylocentrotus</taxon>
    </lineage>
</organism>
<evidence type="ECO:0000313" key="1">
    <source>
        <dbReference type="EnsemblMetazoa" id="XP_003727360"/>
    </source>
</evidence>
<dbReference type="Pfam" id="PF19798">
    <property type="entry name" value="Sulfotransfer_5"/>
    <property type="match status" value="1"/>
</dbReference>
<dbReference type="SUPFAM" id="SSF52540">
    <property type="entry name" value="P-loop containing nucleoside triphosphate hydrolases"/>
    <property type="match status" value="1"/>
</dbReference>
<dbReference type="OrthoDB" id="2405944at2759"/>
<dbReference type="Proteomes" id="UP000007110">
    <property type="component" value="Unassembled WGS sequence"/>
</dbReference>
<proteinExistence type="predicted"/>
<protein>
    <submittedName>
        <fullName evidence="1">Uncharacterized protein</fullName>
    </submittedName>
</protein>
<reference evidence="1" key="2">
    <citation type="submission" date="2021-01" db="UniProtKB">
        <authorList>
            <consortium name="EnsemblMetazoa"/>
        </authorList>
    </citation>
    <scope>IDENTIFICATION</scope>
</reference>
<dbReference type="KEGG" id="spu:100891193"/>
<dbReference type="AlphaFoldDB" id="A0A7M7GHT3"/>